<feature type="transmembrane region" description="Helical" evidence="1">
    <location>
        <begin position="12"/>
        <end position="43"/>
    </location>
</feature>
<protein>
    <submittedName>
        <fullName evidence="2">DUF1294 domain-containing protein</fullName>
    </submittedName>
</protein>
<keyword evidence="1" id="KW-1133">Transmembrane helix</keyword>
<feature type="transmembrane region" description="Helical" evidence="1">
    <location>
        <begin position="94"/>
        <end position="111"/>
    </location>
</feature>
<evidence type="ECO:0000313" key="2">
    <source>
        <dbReference type="EMBL" id="MDP1519919.1"/>
    </source>
</evidence>
<comment type="caution">
    <text evidence="2">The sequence shown here is derived from an EMBL/GenBank/DDBJ whole genome shotgun (WGS) entry which is preliminary data.</text>
</comment>
<reference evidence="2" key="2">
    <citation type="submission" date="2023-08" db="EMBL/GenBank/DDBJ databases">
        <authorList>
            <person name="Luo J."/>
        </authorList>
    </citation>
    <scope>NUCLEOTIDE SEQUENCE</scope>
    <source>
        <strain evidence="2">DSM 25064</strain>
    </source>
</reference>
<dbReference type="AlphaFoldDB" id="A0AAW8B304"/>
<dbReference type="EMBL" id="JAUUUU010000001">
    <property type="protein sequence ID" value="MDP1519919.1"/>
    <property type="molecule type" value="Genomic_DNA"/>
</dbReference>
<name>A0AAW8B304_9GAMM</name>
<accession>A0AAW8B304</accession>
<dbReference type="Pfam" id="PF06961">
    <property type="entry name" value="DUF1294"/>
    <property type="match status" value="1"/>
</dbReference>
<keyword evidence="1" id="KW-0812">Transmembrane</keyword>
<dbReference type="InterPro" id="IPR010718">
    <property type="entry name" value="DUF1294"/>
</dbReference>
<evidence type="ECO:0000313" key="3">
    <source>
        <dbReference type="Proteomes" id="UP001178354"/>
    </source>
</evidence>
<keyword evidence="1" id="KW-0472">Membrane</keyword>
<proteinExistence type="predicted"/>
<dbReference type="RefSeq" id="WP_305169432.1">
    <property type="nucleotide sequence ID" value="NZ_JAUUUU010000001.1"/>
</dbReference>
<keyword evidence="3" id="KW-1185">Reference proteome</keyword>
<reference evidence="2" key="1">
    <citation type="journal article" date="2010" name="Int. J. Syst. Evol. Microbiol.">
        <title>Porticoccus litoralis gen. nov., sp. nov., a gammaproteobacterium isolated from the Yellow Sea.</title>
        <authorList>
            <person name="Oh H.M."/>
            <person name="Kim H."/>
            <person name="Kim K.M."/>
            <person name="Min G.S."/>
            <person name="Cho J.C."/>
        </authorList>
    </citation>
    <scope>NUCLEOTIDE SEQUENCE</scope>
    <source>
        <strain evidence="2">DSM 25064</strain>
    </source>
</reference>
<organism evidence="2 3">
    <name type="scientific">Porticoccus litoralis</name>
    <dbReference type="NCBI Taxonomy" id="434086"/>
    <lineage>
        <taxon>Bacteria</taxon>
        <taxon>Pseudomonadati</taxon>
        <taxon>Pseudomonadota</taxon>
        <taxon>Gammaproteobacteria</taxon>
        <taxon>Cellvibrionales</taxon>
        <taxon>Porticoccaceae</taxon>
        <taxon>Porticoccus</taxon>
    </lineage>
</organism>
<gene>
    <name evidence="2" type="ORF">Q8A57_02960</name>
</gene>
<evidence type="ECO:0000256" key="1">
    <source>
        <dbReference type="SAM" id="Phobius"/>
    </source>
</evidence>
<dbReference type="Proteomes" id="UP001178354">
    <property type="component" value="Unassembled WGS sequence"/>
</dbReference>
<sequence>MTHYQPYLACIALVAISVSYLLGFTPAVVGVVFVGMSLVAYYYYRRDKAAAVRGEWRVPESRLHFVSLCCGWPGALIAQYRFRHKTKKVSFRVLFWMTVVANVIGFSWLHLPKGNLMLKNGAFEIENFTLSHSKSEALTSTVFFLTNFRER</sequence>